<dbReference type="SUPFAM" id="SSF52540">
    <property type="entry name" value="P-loop containing nucleoside triphosphate hydrolases"/>
    <property type="match status" value="1"/>
</dbReference>
<dbReference type="OrthoDB" id="3176171at2759"/>
<sequence length="705" mass="81452">MSNIKGSLQHSIPIYARFKPNLTDKQQSYSIHEKNEKNTVTFNLPKDQKNQFVNNTKNVANFTFKKVFNQDTKQDEIFDQVATEIIDSVLEGYNGTIFAYGQTGSGKTYSITGGDKKYTDRGIIPRTISYIYDVILKKIETNYSIQISYIEIYNEVIYDLLDTKSNITEMEDLNRVLLYEDSKKNINLKNLNILNVKTEDDALLLLFTGETNRVTAETPMNNASTRSHCIFTIYLTAEDLESNSVIRKSKLHIVDLAGSERVAKSGIEGNLLTEAKYINLSLHYLEQVIISLAEKNRHHIPYRNSMMTSVLRDSLGGNCMTAMLTTIASDACHLNETISSCKFAQRVALIKNDVSIIEQVDPTVEISRLQIENKRLHDQILFLNGDVDIFEDLSLEDEERCNDLIKVIINDPSAIKSLEFGKKLKLIIRIVQLLAMEVKNKNANIKNKDKEDNNSTVDSKKLNYFKRILMQRDTEITILVEMLNKYKESETLKNDEIASIQNLNNEDKIKNTCKIDSKKKSNIPMEKKKILFCEFCRYNEDFQEMNLKKDKLKSLIVEAKQEGNELKCAETDLKEINQKLIENRTKILISQTDKPQNLEKLNKMEENYRRRQIDAKAVFDQSYNNLKKLKSKVLYLQSVLKLDKQKLESNFENWLNDKYLNSNQHSSKYDTPLEPKMDQIDLTGNEDADKAIRDFISTRNKLMHR</sequence>
<evidence type="ECO:0000256" key="7">
    <source>
        <dbReference type="SAM" id="Coils"/>
    </source>
</evidence>
<evidence type="ECO:0000256" key="6">
    <source>
        <dbReference type="RuleBase" id="RU000394"/>
    </source>
</evidence>
<dbReference type="InterPro" id="IPR036961">
    <property type="entry name" value="Kinesin_motor_dom_sf"/>
</dbReference>
<evidence type="ECO:0000256" key="5">
    <source>
        <dbReference type="PROSITE-ProRule" id="PRU00283"/>
    </source>
</evidence>
<evidence type="ECO:0000313" key="9">
    <source>
        <dbReference type="EMBL" id="OAF67547.1"/>
    </source>
</evidence>
<gene>
    <name evidence="9" type="ORF">A3Q56_04719</name>
</gene>
<dbReference type="PROSITE" id="PS00411">
    <property type="entry name" value="KINESIN_MOTOR_1"/>
    <property type="match status" value="1"/>
</dbReference>
<protein>
    <recommendedName>
        <fullName evidence="6">Kinesin-like protein</fullName>
    </recommendedName>
</protein>
<dbReference type="InterPro" id="IPR019821">
    <property type="entry name" value="Kinesin_motor_CS"/>
</dbReference>
<evidence type="ECO:0000313" key="10">
    <source>
        <dbReference type="Proteomes" id="UP000078046"/>
    </source>
</evidence>
<keyword evidence="4" id="KW-0206">Cytoskeleton</keyword>
<dbReference type="Proteomes" id="UP000078046">
    <property type="component" value="Unassembled WGS sequence"/>
</dbReference>
<dbReference type="Pfam" id="PF00225">
    <property type="entry name" value="Kinesin"/>
    <property type="match status" value="1"/>
</dbReference>
<dbReference type="PANTHER" id="PTHR47968">
    <property type="entry name" value="CENTROMERE PROTEIN E"/>
    <property type="match status" value="1"/>
</dbReference>
<name>A0A177AZT2_9BILA</name>
<dbReference type="PROSITE" id="PS50067">
    <property type="entry name" value="KINESIN_MOTOR_2"/>
    <property type="match status" value="1"/>
</dbReference>
<dbReference type="GO" id="GO:0007018">
    <property type="term" value="P:microtubule-based movement"/>
    <property type="evidence" value="ECO:0007669"/>
    <property type="project" value="InterPro"/>
</dbReference>
<dbReference type="Gene3D" id="3.40.850.10">
    <property type="entry name" value="Kinesin motor domain"/>
    <property type="match status" value="1"/>
</dbReference>
<dbReference type="GO" id="GO:0003777">
    <property type="term" value="F:microtubule motor activity"/>
    <property type="evidence" value="ECO:0007669"/>
    <property type="project" value="InterPro"/>
</dbReference>
<dbReference type="Pfam" id="PF23735">
    <property type="entry name" value="KIF9"/>
    <property type="match status" value="1"/>
</dbReference>
<evidence type="ECO:0000256" key="2">
    <source>
        <dbReference type="ARBA" id="ARBA00022741"/>
    </source>
</evidence>
<comment type="similarity">
    <text evidence="5 6">Belongs to the TRAFAC class myosin-kinesin ATPase superfamily. Kinesin family.</text>
</comment>
<keyword evidence="2 5" id="KW-0547">Nucleotide-binding</keyword>
<proteinExistence type="inferred from homology"/>
<dbReference type="AlphaFoldDB" id="A0A177AZT2"/>
<keyword evidence="5 6" id="KW-0505">Motor protein</keyword>
<organism evidence="9 10">
    <name type="scientific">Intoshia linei</name>
    <dbReference type="NCBI Taxonomy" id="1819745"/>
    <lineage>
        <taxon>Eukaryota</taxon>
        <taxon>Metazoa</taxon>
        <taxon>Spiralia</taxon>
        <taxon>Lophotrochozoa</taxon>
        <taxon>Mesozoa</taxon>
        <taxon>Orthonectida</taxon>
        <taxon>Rhopaluridae</taxon>
        <taxon>Intoshia</taxon>
    </lineage>
</organism>
<evidence type="ECO:0000256" key="1">
    <source>
        <dbReference type="ARBA" id="ARBA00004245"/>
    </source>
</evidence>
<keyword evidence="6" id="KW-0493">Microtubule</keyword>
<dbReference type="GO" id="GO:0008017">
    <property type="term" value="F:microtubule binding"/>
    <property type="evidence" value="ECO:0007669"/>
    <property type="project" value="InterPro"/>
</dbReference>
<dbReference type="PRINTS" id="PR00380">
    <property type="entry name" value="KINESINHEAVY"/>
</dbReference>
<comment type="caution">
    <text evidence="9">The sequence shown here is derived from an EMBL/GenBank/DDBJ whole genome shotgun (WGS) entry which is preliminary data.</text>
</comment>
<keyword evidence="3 5" id="KW-0067">ATP-binding</keyword>
<feature type="binding site" evidence="5">
    <location>
        <begin position="101"/>
        <end position="108"/>
    </location>
    <ligand>
        <name>ATP</name>
        <dbReference type="ChEBI" id="CHEBI:30616"/>
    </ligand>
</feature>
<dbReference type="SMART" id="SM00129">
    <property type="entry name" value="KISc"/>
    <property type="match status" value="1"/>
</dbReference>
<comment type="subcellular location">
    <subcellularLocation>
        <location evidence="1">Cytoplasm</location>
        <location evidence="1">Cytoskeleton</location>
    </subcellularLocation>
</comment>
<dbReference type="EMBL" id="LWCA01000634">
    <property type="protein sequence ID" value="OAF67547.1"/>
    <property type="molecule type" value="Genomic_DNA"/>
</dbReference>
<keyword evidence="4" id="KW-0963">Cytoplasm</keyword>
<accession>A0A177AZT2</accession>
<keyword evidence="7" id="KW-0175">Coiled coil</keyword>
<evidence type="ECO:0000256" key="4">
    <source>
        <dbReference type="ARBA" id="ARBA00023212"/>
    </source>
</evidence>
<dbReference type="InterPro" id="IPR027417">
    <property type="entry name" value="P-loop_NTPase"/>
</dbReference>
<dbReference type="InterPro" id="IPR027640">
    <property type="entry name" value="Kinesin-like_fam"/>
</dbReference>
<evidence type="ECO:0000256" key="3">
    <source>
        <dbReference type="ARBA" id="ARBA00022840"/>
    </source>
</evidence>
<dbReference type="InterPro" id="IPR056524">
    <property type="entry name" value="KIF6/9_C"/>
</dbReference>
<feature type="coiled-coil region" evidence="7">
    <location>
        <begin position="542"/>
        <end position="586"/>
    </location>
</feature>
<dbReference type="GO" id="GO:0005524">
    <property type="term" value="F:ATP binding"/>
    <property type="evidence" value="ECO:0007669"/>
    <property type="project" value="UniProtKB-UniRule"/>
</dbReference>
<reference evidence="9 10" key="1">
    <citation type="submission" date="2016-04" db="EMBL/GenBank/DDBJ databases">
        <title>The genome of Intoshia linei affirms orthonectids as highly simplified spiralians.</title>
        <authorList>
            <person name="Mikhailov K.V."/>
            <person name="Slusarev G.S."/>
            <person name="Nikitin M.A."/>
            <person name="Logacheva M.D."/>
            <person name="Penin A."/>
            <person name="Aleoshin V."/>
            <person name="Panchin Y.V."/>
        </authorList>
    </citation>
    <scope>NUCLEOTIDE SEQUENCE [LARGE SCALE GENOMIC DNA]</scope>
    <source>
        <strain evidence="9">Intl2013</strain>
        <tissue evidence="9">Whole animal</tissue>
    </source>
</reference>
<keyword evidence="10" id="KW-1185">Reference proteome</keyword>
<dbReference type="GO" id="GO:0005874">
    <property type="term" value="C:microtubule"/>
    <property type="evidence" value="ECO:0007669"/>
    <property type="project" value="UniProtKB-KW"/>
</dbReference>
<dbReference type="PANTHER" id="PTHR47968:SF67">
    <property type="entry name" value="KINESIN MOTOR DOMAIN-CONTAINING PROTEIN"/>
    <property type="match status" value="1"/>
</dbReference>
<evidence type="ECO:0000259" key="8">
    <source>
        <dbReference type="PROSITE" id="PS50067"/>
    </source>
</evidence>
<dbReference type="InterPro" id="IPR001752">
    <property type="entry name" value="Kinesin_motor_dom"/>
</dbReference>
<feature type="domain" description="Kinesin motor" evidence="8">
    <location>
        <begin position="11"/>
        <end position="350"/>
    </location>
</feature>